<organism evidence="1 2">
    <name type="scientific">Diphasiastrum complanatum</name>
    <name type="common">Issler's clubmoss</name>
    <name type="synonym">Lycopodium complanatum</name>
    <dbReference type="NCBI Taxonomy" id="34168"/>
    <lineage>
        <taxon>Eukaryota</taxon>
        <taxon>Viridiplantae</taxon>
        <taxon>Streptophyta</taxon>
        <taxon>Embryophyta</taxon>
        <taxon>Tracheophyta</taxon>
        <taxon>Lycopodiopsida</taxon>
        <taxon>Lycopodiales</taxon>
        <taxon>Lycopodiaceae</taxon>
        <taxon>Lycopodioideae</taxon>
        <taxon>Diphasiastrum</taxon>
    </lineage>
</organism>
<dbReference type="EMBL" id="CM055100">
    <property type="protein sequence ID" value="KAJ7542823.1"/>
    <property type="molecule type" value="Genomic_DNA"/>
</dbReference>
<reference evidence="2" key="1">
    <citation type="journal article" date="2024" name="Proc. Natl. Acad. Sci. U.S.A.">
        <title>Extraordinary preservation of gene collinearity over three hundred million years revealed in homosporous lycophytes.</title>
        <authorList>
            <person name="Li C."/>
            <person name="Wickell D."/>
            <person name="Kuo L.Y."/>
            <person name="Chen X."/>
            <person name="Nie B."/>
            <person name="Liao X."/>
            <person name="Peng D."/>
            <person name="Ji J."/>
            <person name="Jenkins J."/>
            <person name="Williams M."/>
            <person name="Shu S."/>
            <person name="Plott C."/>
            <person name="Barry K."/>
            <person name="Rajasekar S."/>
            <person name="Grimwood J."/>
            <person name="Han X."/>
            <person name="Sun S."/>
            <person name="Hou Z."/>
            <person name="He W."/>
            <person name="Dai G."/>
            <person name="Sun C."/>
            <person name="Schmutz J."/>
            <person name="Leebens-Mack J.H."/>
            <person name="Li F.W."/>
            <person name="Wang L."/>
        </authorList>
    </citation>
    <scope>NUCLEOTIDE SEQUENCE [LARGE SCALE GENOMIC DNA]</scope>
    <source>
        <strain evidence="2">cv. PW_Plant_1</strain>
    </source>
</reference>
<protein>
    <submittedName>
        <fullName evidence="1">Uncharacterized protein</fullName>
    </submittedName>
</protein>
<proteinExistence type="predicted"/>
<accession>A0ACC2CLF0</accession>
<evidence type="ECO:0000313" key="1">
    <source>
        <dbReference type="EMBL" id="KAJ7542823.1"/>
    </source>
</evidence>
<dbReference type="Proteomes" id="UP001162992">
    <property type="component" value="Chromosome 9"/>
</dbReference>
<gene>
    <name evidence="1" type="ORF">O6H91_09G013500</name>
</gene>
<evidence type="ECO:0000313" key="2">
    <source>
        <dbReference type="Proteomes" id="UP001162992"/>
    </source>
</evidence>
<keyword evidence="2" id="KW-1185">Reference proteome</keyword>
<name>A0ACC2CLF0_DIPCM</name>
<sequence>MNLGSRRLLVGWCLGSWSWGLALRAVLFSSFWAALGPWVAGWSCVGSEGSCLVSDGWIDHAIAAATNPMGDSTIQPLQIDSILGKNIPDKTEGCIASEGSSVGGTAECADGFGQRKDEVVIYGGRDFDKMLRKSLGKDGSGFVDRFVESEALGKASEDEIQLWKAQLLDDGEVMGGRISTRVDDKNGMATETTNLLAGHSHRPLTALMAIRGLFCLLVLVSTSFTLLVFLAPIGFGLARFFSVHLAREISASVFGNWLSMWPILIEKINQTKVIFAGDRVPKGERVLVLCNHRTEVDWMYIWNLAVRKDRIGYVKYMLKSSVRNLPIFGWGFHILEFLFLDRKWEVDEPAIKTYASSFKDRRDPLWLILFPEGTDFTEAKRVKSQHFAKMHGLKKLNNVLLPRSKGFVACLSHLRQSLDAVYDLTIGYNYRCPSFLDNLFGVDPAEVHVHICRIPLAEIPITEDTSSAWLQEIFYKKDQLLDVFRKDGCFPNSGVERDLDIRGYSFTILVMFVVTIMFLTFAFSSNWIKAYVAFSCVYLTIITYINWRPTPFFTRGRS</sequence>
<comment type="caution">
    <text evidence="1">The sequence shown here is derived from an EMBL/GenBank/DDBJ whole genome shotgun (WGS) entry which is preliminary data.</text>
</comment>